<comment type="caution">
    <text evidence="2">The sequence shown here is derived from an EMBL/GenBank/DDBJ whole genome shotgun (WGS) entry which is preliminary data.</text>
</comment>
<feature type="transmembrane region" description="Helical" evidence="1">
    <location>
        <begin position="30"/>
        <end position="54"/>
    </location>
</feature>
<keyword evidence="1" id="KW-0472">Membrane</keyword>
<evidence type="ECO:0000313" key="2">
    <source>
        <dbReference type="EMBL" id="TSE20103.1"/>
    </source>
</evidence>
<sequence>MFLFRFLMFALLGASALCFAFYLGTGRKPFLRWGIVILKWTVIAALAFFGVLILSRIG</sequence>
<keyword evidence="1" id="KW-0812">Transmembrane</keyword>
<keyword evidence="3" id="KW-1185">Reference proteome</keyword>
<name>A0A554W954_9BURK</name>
<reference evidence="2 3" key="1">
    <citation type="submission" date="2019-07" db="EMBL/GenBank/DDBJ databases">
        <title>Tepidimonas alkaliphilus YIM 72238 draft genome.</title>
        <authorList>
            <person name="Da Costa M.S."/>
            <person name="Froufe H.J.C."/>
            <person name="Egas C."/>
            <person name="Albuquerque L."/>
        </authorList>
    </citation>
    <scope>NUCLEOTIDE SEQUENCE [LARGE SCALE GENOMIC DNA]</scope>
    <source>
        <strain evidence="2 3">YIM 72238</strain>
    </source>
</reference>
<proteinExistence type="predicted"/>
<protein>
    <submittedName>
        <fullName evidence="2">Uncharacterized protein</fullName>
    </submittedName>
</protein>
<dbReference type="AlphaFoldDB" id="A0A554W954"/>
<organism evidence="2 3">
    <name type="scientific">Tepidimonas alkaliphilus</name>
    <dbReference type="NCBI Taxonomy" id="2588942"/>
    <lineage>
        <taxon>Bacteria</taxon>
        <taxon>Pseudomonadati</taxon>
        <taxon>Pseudomonadota</taxon>
        <taxon>Betaproteobacteria</taxon>
        <taxon>Burkholderiales</taxon>
        <taxon>Tepidimonas</taxon>
    </lineage>
</organism>
<accession>A0A554W954</accession>
<evidence type="ECO:0000256" key="1">
    <source>
        <dbReference type="SAM" id="Phobius"/>
    </source>
</evidence>
<keyword evidence="1" id="KW-1133">Transmembrane helix</keyword>
<evidence type="ECO:0000313" key="3">
    <source>
        <dbReference type="Proteomes" id="UP000315736"/>
    </source>
</evidence>
<gene>
    <name evidence="2" type="ORF">Talka_00997</name>
</gene>
<dbReference type="Proteomes" id="UP000315736">
    <property type="component" value="Unassembled WGS sequence"/>
</dbReference>
<dbReference type="EMBL" id="VJNB01000004">
    <property type="protein sequence ID" value="TSE20103.1"/>
    <property type="molecule type" value="Genomic_DNA"/>
</dbReference>